<dbReference type="EMBL" id="KV417655">
    <property type="protein sequence ID" value="KZP11881.1"/>
    <property type="molecule type" value="Genomic_DNA"/>
</dbReference>
<feature type="compositionally biased region" description="Basic and acidic residues" evidence="1">
    <location>
        <begin position="109"/>
        <end position="123"/>
    </location>
</feature>
<feature type="region of interest" description="Disordered" evidence="1">
    <location>
        <begin position="83"/>
        <end position="126"/>
    </location>
</feature>
<dbReference type="Proteomes" id="UP000076532">
    <property type="component" value="Unassembled WGS sequence"/>
</dbReference>
<feature type="region of interest" description="Disordered" evidence="1">
    <location>
        <begin position="1"/>
        <end position="22"/>
    </location>
</feature>
<name>A0A166ARB4_9AGAM</name>
<reference evidence="2 3" key="1">
    <citation type="journal article" date="2016" name="Mol. Biol. Evol.">
        <title>Comparative Genomics of Early-Diverging Mushroom-Forming Fungi Provides Insights into the Origins of Lignocellulose Decay Capabilities.</title>
        <authorList>
            <person name="Nagy L.G."/>
            <person name="Riley R."/>
            <person name="Tritt A."/>
            <person name="Adam C."/>
            <person name="Daum C."/>
            <person name="Floudas D."/>
            <person name="Sun H."/>
            <person name="Yadav J.S."/>
            <person name="Pangilinan J."/>
            <person name="Larsson K.H."/>
            <person name="Matsuura K."/>
            <person name="Barry K."/>
            <person name="Labutti K."/>
            <person name="Kuo R."/>
            <person name="Ohm R.A."/>
            <person name="Bhattacharya S.S."/>
            <person name="Shirouzu T."/>
            <person name="Yoshinaga Y."/>
            <person name="Martin F.M."/>
            <person name="Grigoriev I.V."/>
            <person name="Hibbett D.S."/>
        </authorList>
    </citation>
    <scope>NUCLEOTIDE SEQUENCE [LARGE SCALE GENOMIC DNA]</scope>
    <source>
        <strain evidence="2 3">CBS 109695</strain>
    </source>
</reference>
<proteinExistence type="predicted"/>
<sequence length="293" mass="32589">MPPPRKGAKHTAEQQKTSKEATAKMFERIDEERRKCRTVICNLAEELHISEEYMATQLYAAGKLTQVKKKENLFNAVLHDRAKQAQKGYGPERPLERYAGRGESSSHAAARDDREAEEMEKTAKVLPKQQGNDIERTMAGVTSNLAGMAARNNCHVWYSVVHGSVNDSFATRTIATPEVTQACLTLFKCTPEQMGLQVDSFITAGLPGTIKLARKGQATQMCTAVRKMVLEGLQDIVAQKNELEGLVDGEILVQMFYDGYENRIVCKWGVELLGWTEENIENPAKITTALGLK</sequence>
<evidence type="ECO:0000256" key="1">
    <source>
        <dbReference type="SAM" id="MobiDB-lite"/>
    </source>
</evidence>
<evidence type="ECO:0000313" key="2">
    <source>
        <dbReference type="EMBL" id="KZP11881.1"/>
    </source>
</evidence>
<gene>
    <name evidence="2" type="ORF">FIBSPDRAFT_898592</name>
</gene>
<accession>A0A166ARB4</accession>
<dbReference type="OrthoDB" id="3253416at2759"/>
<keyword evidence="3" id="KW-1185">Reference proteome</keyword>
<evidence type="ECO:0000313" key="3">
    <source>
        <dbReference type="Proteomes" id="UP000076532"/>
    </source>
</evidence>
<protein>
    <submittedName>
        <fullName evidence="2">Uncharacterized protein</fullName>
    </submittedName>
</protein>
<dbReference type="STRING" id="436010.A0A166ARB4"/>
<organism evidence="2 3">
    <name type="scientific">Athelia psychrophila</name>
    <dbReference type="NCBI Taxonomy" id="1759441"/>
    <lineage>
        <taxon>Eukaryota</taxon>
        <taxon>Fungi</taxon>
        <taxon>Dikarya</taxon>
        <taxon>Basidiomycota</taxon>
        <taxon>Agaricomycotina</taxon>
        <taxon>Agaricomycetes</taxon>
        <taxon>Agaricomycetidae</taxon>
        <taxon>Atheliales</taxon>
        <taxon>Atheliaceae</taxon>
        <taxon>Athelia</taxon>
    </lineage>
</organism>
<dbReference type="AlphaFoldDB" id="A0A166ARB4"/>
<feature type="compositionally biased region" description="Basic and acidic residues" evidence="1">
    <location>
        <begin position="10"/>
        <end position="22"/>
    </location>
</feature>